<accession>A0A1S3DID9</accession>
<dbReference type="Proteomes" id="UP000079169">
    <property type="component" value="Unplaced"/>
</dbReference>
<organism evidence="2 3">
    <name type="scientific">Diaphorina citri</name>
    <name type="common">Asian citrus psyllid</name>
    <dbReference type="NCBI Taxonomy" id="121845"/>
    <lineage>
        <taxon>Eukaryota</taxon>
        <taxon>Metazoa</taxon>
        <taxon>Ecdysozoa</taxon>
        <taxon>Arthropoda</taxon>
        <taxon>Hexapoda</taxon>
        <taxon>Insecta</taxon>
        <taxon>Pterygota</taxon>
        <taxon>Neoptera</taxon>
        <taxon>Paraneoptera</taxon>
        <taxon>Hemiptera</taxon>
        <taxon>Sternorrhyncha</taxon>
        <taxon>Psylloidea</taxon>
        <taxon>Psyllidae</taxon>
        <taxon>Diaphorininae</taxon>
        <taxon>Diaphorina</taxon>
    </lineage>
</organism>
<reference evidence="3" key="1">
    <citation type="submission" date="2025-08" db="UniProtKB">
        <authorList>
            <consortium name="RefSeq"/>
        </authorList>
    </citation>
    <scope>IDENTIFICATION</scope>
</reference>
<feature type="non-terminal residue" evidence="3">
    <location>
        <position position="222"/>
    </location>
</feature>
<evidence type="ECO:0000313" key="3">
    <source>
        <dbReference type="RefSeq" id="XP_008481614.1"/>
    </source>
</evidence>
<feature type="compositionally biased region" description="Basic and acidic residues" evidence="1">
    <location>
        <begin position="12"/>
        <end position="29"/>
    </location>
</feature>
<keyword evidence="2" id="KW-1185">Reference proteome</keyword>
<feature type="compositionally biased region" description="Polar residues" evidence="1">
    <location>
        <begin position="52"/>
        <end position="73"/>
    </location>
</feature>
<feature type="compositionally biased region" description="Basic and acidic residues" evidence="1">
    <location>
        <begin position="84"/>
        <end position="129"/>
    </location>
</feature>
<dbReference type="PaxDb" id="121845-A0A1S3DID9"/>
<proteinExistence type="predicted"/>
<dbReference type="GeneID" id="103518329"/>
<dbReference type="KEGG" id="dci:103518329"/>
<dbReference type="AlphaFoldDB" id="A0A1S3DID9"/>
<dbReference type="RefSeq" id="XP_008481614.1">
    <property type="nucleotide sequence ID" value="XM_008483392.3"/>
</dbReference>
<evidence type="ECO:0000256" key="1">
    <source>
        <dbReference type="SAM" id="MobiDB-lite"/>
    </source>
</evidence>
<feature type="compositionally biased region" description="Acidic residues" evidence="1">
    <location>
        <begin position="170"/>
        <end position="195"/>
    </location>
</feature>
<protein>
    <submittedName>
        <fullName evidence="3">Structural maintenance of chromosomes protein 6</fullName>
    </submittedName>
</protein>
<gene>
    <name evidence="3" type="primary">LOC103518329</name>
</gene>
<feature type="region of interest" description="Disordered" evidence="1">
    <location>
        <begin position="1"/>
        <end position="222"/>
    </location>
</feature>
<name>A0A1S3DID9_DIACI</name>
<sequence length="222" mass="24371">MESDNSSMDGEVNPHWRESLDTKQNHVLEEDQYPAGKGPKSPPENNEHEATSAVSSDSSTQGSPRSQSPSGYNDKQPHTPPNDVAEHNGDHDGDDRLSLSPEPQDRHSLENRERNSRSRSPDNQNEDKPSSPALSEAKSPRATDNASPPPRRRTLDSPDKVPVSKSLAEDLSDVSDIESDGNDNDILNADDDRDSGDEKRKRNQINGGVTMTLAVTEEEQLD</sequence>
<evidence type="ECO:0000313" key="2">
    <source>
        <dbReference type="Proteomes" id="UP000079169"/>
    </source>
</evidence>